<dbReference type="InterPro" id="IPR049031">
    <property type="entry name" value="T2SSK_SAM-like_1st"/>
</dbReference>
<dbReference type="SUPFAM" id="SSF158544">
    <property type="entry name" value="GspK insert domain-like"/>
    <property type="match status" value="1"/>
</dbReference>
<evidence type="ECO:0000256" key="7">
    <source>
        <dbReference type="ARBA" id="ARBA00022927"/>
    </source>
</evidence>
<dbReference type="AlphaFoldDB" id="A0A6M4GZN4"/>
<keyword evidence="5" id="KW-0997">Cell inner membrane</keyword>
<evidence type="ECO:0000256" key="9">
    <source>
        <dbReference type="ARBA" id="ARBA00023136"/>
    </source>
</evidence>
<comment type="similarity">
    <text evidence="2">Belongs to the GSP K family.</text>
</comment>
<dbReference type="InterPro" id="IPR005628">
    <property type="entry name" value="GspK"/>
</dbReference>
<dbReference type="Gene3D" id="1.10.40.60">
    <property type="entry name" value="EpsJ-like"/>
    <property type="match status" value="1"/>
</dbReference>
<keyword evidence="6" id="KW-0812">Transmembrane</keyword>
<feature type="domain" description="T2SS protein K first SAM-like" evidence="10">
    <location>
        <begin position="105"/>
        <end position="195"/>
    </location>
</feature>
<protein>
    <recommendedName>
        <fullName evidence="10">T2SS protein K first SAM-like domain-containing protein</fullName>
    </recommendedName>
</protein>
<evidence type="ECO:0000256" key="2">
    <source>
        <dbReference type="ARBA" id="ARBA00007246"/>
    </source>
</evidence>
<dbReference type="Pfam" id="PF21687">
    <property type="entry name" value="T2SSK_1st"/>
    <property type="match status" value="1"/>
</dbReference>
<evidence type="ECO:0000313" key="12">
    <source>
        <dbReference type="Proteomes" id="UP000501534"/>
    </source>
</evidence>
<name>A0A6M4GZN4_9PROT</name>
<gene>
    <name evidence="11" type="ORF">DSM104443_03802</name>
</gene>
<sequence>MIKVRASQRGVALVLVIWLGALLMVIASSFIFAARTDSFVIRNSMSMARAEALADAAVQRAVFETYRTDNSPDIWRRDGTPRSWVFDGTPITIELRDESAKIDLNTASDTLLRGLLVSVGLKDEEADKLLDAILDWRDPDTLRRPNGAEEPDYRAAGLTYAPANSPFQAIEEIQLVLGMRPDIYRRIAPLVTVYSRQAGVYPLTATREVLMAIPGLTGEIVDAYIARREAARAAGEPVPSFPEAGAYAAPPTSLIASIKATARLDDGTVFVRDAVALLRPVPQRAVTFLAWRAATAPEPKPAEGEEGVRN</sequence>
<evidence type="ECO:0000256" key="5">
    <source>
        <dbReference type="ARBA" id="ARBA00022519"/>
    </source>
</evidence>
<keyword evidence="4" id="KW-1003">Cell membrane</keyword>
<proteinExistence type="inferred from homology"/>
<reference evidence="11 12" key="1">
    <citation type="submission" date="2020-04" db="EMBL/GenBank/DDBJ databases">
        <title>Usitatibacter rugosus gen. nov., sp. nov. and Usitatibacter palustris sp. nov., novel members of Usitatibacteraceae fam. nov. within the order Nitrosomonadales isolated from soil.</title>
        <authorList>
            <person name="Huber K.J."/>
            <person name="Neumann-Schaal M."/>
            <person name="Geppert A."/>
            <person name="Luckner M."/>
            <person name="Wanner G."/>
            <person name="Overmann J."/>
        </authorList>
    </citation>
    <scope>NUCLEOTIDE SEQUENCE [LARGE SCALE GENOMIC DNA]</scope>
    <source>
        <strain evidence="11 12">0125_3</strain>
    </source>
</reference>
<evidence type="ECO:0000256" key="3">
    <source>
        <dbReference type="ARBA" id="ARBA00022448"/>
    </source>
</evidence>
<keyword evidence="8" id="KW-1133">Transmembrane helix</keyword>
<dbReference type="GO" id="GO:0005886">
    <property type="term" value="C:plasma membrane"/>
    <property type="evidence" value="ECO:0007669"/>
    <property type="project" value="UniProtKB-SubCell"/>
</dbReference>
<dbReference type="Proteomes" id="UP000501534">
    <property type="component" value="Chromosome"/>
</dbReference>
<evidence type="ECO:0000256" key="6">
    <source>
        <dbReference type="ARBA" id="ARBA00022692"/>
    </source>
</evidence>
<evidence type="ECO:0000256" key="8">
    <source>
        <dbReference type="ARBA" id="ARBA00022989"/>
    </source>
</evidence>
<comment type="subcellular location">
    <subcellularLocation>
        <location evidence="1">Cell inner membrane</location>
    </subcellularLocation>
</comment>
<evidence type="ECO:0000256" key="1">
    <source>
        <dbReference type="ARBA" id="ARBA00004533"/>
    </source>
</evidence>
<dbReference type="InterPro" id="IPR038072">
    <property type="entry name" value="GspK_central_sf"/>
</dbReference>
<keyword evidence="7" id="KW-0653">Protein transport</keyword>
<dbReference type="PANTHER" id="PTHR38831">
    <property type="entry name" value="TYPE II SECRETION SYSTEM PROTEIN K"/>
    <property type="match status" value="1"/>
</dbReference>
<keyword evidence="3" id="KW-0813">Transport</keyword>
<evidence type="ECO:0000313" key="11">
    <source>
        <dbReference type="EMBL" id="QJR12709.1"/>
    </source>
</evidence>
<evidence type="ECO:0000256" key="4">
    <source>
        <dbReference type="ARBA" id="ARBA00022475"/>
    </source>
</evidence>
<dbReference type="PANTHER" id="PTHR38831:SF2">
    <property type="entry name" value="TYPE II SECRETION SYSTEM PROTEIN K"/>
    <property type="match status" value="1"/>
</dbReference>
<accession>A0A6M4GZN4</accession>
<evidence type="ECO:0000259" key="10">
    <source>
        <dbReference type="Pfam" id="PF21687"/>
    </source>
</evidence>
<dbReference type="RefSeq" id="WP_171095148.1">
    <property type="nucleotide sequence ID" value="NZ_CP053069.1"/>
</dbReference>
<keyword evidence="12" id="KW-1185">Reference proteome</keyword>
<keyword evidence="9" id="KW-0472">Membrane</keyword>
<dbReference type="EMBL" id="CP053069">
    <property type="protein sequence ID" value="QJR12709.1"/>
    <property type="molecule type" value="Genomic_DNA"/>
</dbReference>
<dbReference type="KEGG" id="uru:DSM104443_03802"/>
<dbReference type="GO" id="GO:0009306">
    <property type="term" value="P:protein secretion"/>
    <property type="evidence" value="ECO:0007669"/>
    <property type="project" value="InterPro"/>
</dbReference>
<organism evidence="11 12">
    <name type="scientific">Usitatibacter rugosus</name>
    <dbReference type="NCBI Taxonomy" id="2732067"/>
    <lineage>
        <taxon>Bacteria</taxon>
        <taxon>Pseudomonadati</taxon>
        <taxon>Pseudomonadota</taxon>
        <taxon>Betaproteobacteria</taxon>
        <taxon>Nitrosomonadales</taxon>
        <taxon>Usitatibacteraceae</taxon>
        <taxon>Usitatibacter</taxon>
    </lineage>
</organism>